<dbReference type="InterPro" id="IPR042099">
    <property type="entry name" value="ANL_N_sf"/>
</dbReference>
<dbReference type="GO" id="GO:0005829">
    <property type="term" value="C:cytosol"/>
    <property type="evidence" value="ECO:0007669"/>
    <property type="project" value="TreeGrafter"/>
</dbReference>
<dbReference type="SMART" id="SM00823">
    <property type="entry name" value="PKS_PP"/>
    <property type="match status" value="2"/>
</dbReference>
<evidence type="ECO:0000313" key="7">
    <source>
        <dbReference type="Proteomes" id="UP000006281"/>
    </source>
</evidence>
<dbReference type="InterPro" id="IPR023213">
    <property type="entry name" value="CAT-like_dom_sf"/>
</dbReference>
<dbReference type="HOGENOM" id="CLU_000022_0_12_11"/>
<proteinExistence type="predicted"/>
<dbReference type="InterPro" id="IPR000873">
    <property type="entry name" value="AMP-dep_synth/lig_dom"/>
</dbReference>
<dbReference type="InterPro" id="IPR020845">
    <property type="entry name" value="AMP-binding_CS"/>
</dbReference>
<dbReference type="Pfam" id="PF00975">
    <property type="entry name" value="Thioesterase"/>
    <property type="match status" value="1"/>
</dbReference>
<dbReference type="SUPFAM" id="SSF56801">
    <property type="entry name" value="Acetyl-CoA synthetase-like"/>
    <property type="match status" value="2"/>
</dbReference>
<organism evidence="6 7">
    <name type="scientific">Saccharothrix espanaensis (strain ATCC 51144 / DSM 44229 / JCM 9112 / NBRC 15066 / NRRL 15764)</name>
    <dbReference type="NCBI Taxonomy" id="1179773"/>
    <lineage>
        <taxon>Bacteria</taxon>
        <taxon>Bacillati</taxon>
        <taxon>Actinomycetota</taxon>
        <taxon>Actinomycetes</taxon>
        <taxon>Pseudonocardiales</taxon>
        <taxon>Pseudonocardiaceae</taxon>
        <taxon>Saccharothrix</taxon>
    </lineage>
</organism>
<evidence type="ECO:0000256" key="4">
    <source>
        <dbReference type="SAM" id="MobiDB-lite"/>
    </source>
</evidence>
<dbReference type="SMART" id="SM00824">
    <property type="entry name" value="PKS_TE"/>
    <property type="match status" value="1"/>
</dbReference>
<dbReference type="Pfam" id="PF13193">
    <property type="entry name" value="AMP-binding_C"/>
    <property type="match status" value="1"/>
</dbReference>
<dbReference type="InterPro" id="IPR006162">
    <property type="entry name" value="Ppantetheine_attach_site"/>
</dbReference>
<reference evidence="6 7" key="1">
    <citation type="journal article" date="2012" name="BMC Genomics">
        <title>Complete genome sequence of Saccharothrix espanaensis DSM 44229T and comparison to the other completely sequenced Pseudonocardiaceae.</title>
        <authorList>
            <person name="Strobel T."/>
            <person name="Al-Dilaimi A."/>
            <person name="Blom J."/>
            <person name="Gessner A."/>
            <person name="Kalinowski J."/>
            <person name="Luzhetska M."/>
            <person name="Puhler A."/>
            <person name="Szczepanowski R."/>
            <person name="Bechthold A."/>
            <person name="Ruckert C."/>
        </authorList>
    </citation>
    <scope>NUCLEOTIDE SEQUENCE [LARGE SCALE GENOMIC DNA]</scope>
    <source>
        <strain evidence="7">ATCC 51144 / DSM 44229 / JCM 9112 / NBRC 15066 / NRRL 15764</strain>
    </source>
</reference>
<dbReference type="Gene3D" id="1.10.1200.10">
    <property type="entry name" value="ACP-like"/>
    <property type="match status" value="2"/>
</dbReference>
<dbReference type="PANTHER" id="PTHR45527:SF14">
    <property type="entry name" value="PLIPASTATIN SYNTHASE SUBUNIT B"/>
    <property type="match status" value="1"/>
</dbReference>
<evidence type="ECO:0000256" key="3">
    <source>
        <dbReference type="ARBA" id="ARBA00022553"/>
    </source>
</evidence>
<dbReference type="CDD" id="cd05930">
    <property type="entry name" value="A_NRPS"/>
    <property type="match status" value="1"/>
</dbReference>
<dbReference type="FunFam" id="3.40.50.980:FF:000002">
    <property type="entry name" value="Enterobactin synthetase component F"/>
    <property type="match status" value="1"/>
</dbReference>
<sequence>MSFGVESTTPNIVRALRIAAVDPTAFGLTASQRDIWAAGSQLPDSAQHTSVALDRLTGEVDPTVLTACLDRALDRNDALRLRFAEHDGVPHQWFHPEPVVAEVVALPGRAECEAWIDGVFQRVFPLHRSPMVRAAVLKEGDDAVRLCVAAHHIVADGWALHEIITQVVADYDHVVRHGTPLDVTPPSFREFVERDAEYRSSPAFERDRDFHRDALAEVEPALFPLRARSAPRRFARHRFELTEHLVARMRAGGHSPFTVVTAAFAAYLSRILGSDDVVLGVPALNRRTVRERRTVGQFATTMPLALRVSGTSSLRELATEVRTRTYGLKRRERLSLGDLLRGLPADGVGPRRLFDVTVSYMHYPRRSPVPGVHRDMAGLGHAHEHDALAIVLTEFDDTGHIVVDLEYATDVFDADFPVEATARHVLALLDHGLSPKESLSSEPPVASIPILSAAERARLVGRPSPARGRGTVHERFEQQAARTPDRLALVAPDVTYAELDARAQAVAERLRGLGVGRDDRVAVRLERGPELVAALLGVLKAGGAYLPVDPSHPADRQEYLLTDSGATALIDATGIERLAAGAVAAEAGVTGVGGAPADERSLAYVLYTSGSTGRPKGVQVEHRSVANRLAWMQHRYPIGADDVLVQKTPVTFDVSVWELFWWSFGGARVALLPPGAEKDPRAVLEFIGRHGVTVVHFVPSMFGPFLDEWAARPELGRSLRRVFSSGEALTPDLVARFGRIGGDAALVNLYGPTEATVDVSFYDCPPEPDRVPIGRAIDGIRLAVLDRHGNPQPPGAPGELCVTGVGVARGYLGRPELTARAFVADPFTPGERMYRTGDVARWLADGELEYLGRADEQVKIRGNRVEPGEVRAWLTRFPGVVDAAVVLREQRLVAYCVVENREGTEKSERAGKPGGDGELDVAAMRAHLADRLPEHLIPSLFVRLDRIPLTANGKLNAKALPRPVAATQDAPPHDDTEAALAQLWAQVLGVPSVGVHDNWFALGGDSITVLRLRARAAAGGLHFTPSDVLAHPTVATLATRVAAVSCDEPAPEPFELVAAVDRAALGDAVDAHPVTGLQLGLLYHSRAQENSAVYHDVFRYSLAMPWREADFRRAHDTVVRRHPVLRSSFDLARSLQVVHPTIHSGLDVVDLRSLDDDEAEVEIRKHVADRRFHRYEFDRPPLHHLRAHIRADRVDLVFSFHHAILDGWSVATVLRELLACYLGVGVAGSPGVVGLPGVAASPARHVLAERRALASPEHAAHWRAVLAGTSPAQVTAFRPHVPAGADDLLVRLVELPAGLDDEVRAFAHRHGVPPKSVLFTAHCLTLRMRHPEPVATGLITHGRHDDQTVGLFLNTVPVRVDQTPRTWADAVLDVHRQEREGHPHRHYPLSAMQRDHGGAVLETAFNHMHPHVLDDVLADVGLLGFEAWEETSFALLVNTIVHPVTRRTWLRVDCAATTFTPEQADLAVGDYTRVLTRLLRRPDEEVDFGFLAEDAHVVTTIATRPPDAVAVEFGARTWTYRQLDAAADRVARALAAAGSGPGTRVGIGLERSFEMVAVVLGVAKAGAACVPLDPSYPRHRRDAMIAKARPALTITTPADVEALPHDAPPTTHEPSLDDTAYVLFTSGSTGTPNGVVMPHRALANLVRHGRAAATGTTLQYAPLSFDVSFQEIFSTLCAGGTLRLVSESDRRDPRTLIGVLDGVDRVFLPYVALQQLAETAVTLNRVPASLRTVISSGEQLRVTDEIRALCAGLPGVVLENQYGPTETHVATSYAMTGDFPALPPIGTPLDGLRAVVLDERLRPVPPGTRGEIHLGGKGLATGYTDDPDLTARRFVTDPTTGTLLYRTGDIGMALPTGDLVHLGRVDHQVKIRGFRVEPAEVELAITALGIAEVAVLGHDDHLIAYLVDTAGHQGDGAGLRAALRAALPEHLVPTHFVWLPGLPRTPSGKRDDAALRRTTPTRPATTTRPPADGHERALTEILADLLDVPGIGAHDDFFEHGGTSLTAMRLAVVIEKRYGTHLPLAALVAAPTAAALAVRLRGEQATFDPLVPLRPHGTRPPLFLVHPIGGNVLCYLPLARHLPADRPCYALQAAGCDPGTEPLRTVPDLARSYLDAIRRVHPTGPYVLAGWSFGGFVAFEMARRLRAAGTDVERLVLLDTIALAPGPRADVAPEVLLDWFGRELLWSRDEPTTPPDLAGPEADRVERLAARAVAAGVLPPGGSAAAVRRLFRVFQAHWQATLAYRPAVLAEDVGLVRAAAPLPGPLEPAHRAAGTLHRDPANGWGGLTSGRLDVVDVPGDHLDMMREPNVRAVARALAELVDGR</sequence>
<dbReference type="KEGG" id="sesp:BN6_47680"/>
<dbReference type="PROSITE" id="PS50075">
    <property type="entry name" value="CARRIER"/>
    <property type="match status" value="2"/>
</dbReference>
<gene>
    <name evidence="6" type="primary">nrps10-1</name>
    <name evidence="6" type="ordered locus">BN6_47680</name>
</gene>
<dbReference type="GO" id="GO:0031177">
    <property type="term" value="F:phosphopantetheine binding"/>
    <property type="evidence" value="ECO:0007669"/>
    <property type="project" value="InterPro"/>
</dbReference>
<dbReference type="InterPro" id="IPR020806">
    <property type="entry name" value="PKS_PP-bd"/>
</dbReference>
<dbReference type="SUPFAM" id="SSF53474">
    <property type="entry name" value="alpha/beta-Hydrolases"/>
    <property type="match status" value="1"/>
</dbReference>
<dbReference type="FunFam" id="1.10.1200.10:FF:000005">
    <property type="entry name" value="Nonribosomal peptide synthetase 1"/>
    <property type="match status" value="1"/>
</dbReference>
<dbReference type="Gene3D" id="3.40.50.12780">
    <property type="entry name" value="N-terminal domain of ligase-like"/>
    <property type="match status" value="2"/>
</dbReference>
<dbReference type="FunFam" id="2.30.38.10:FF:000001">
    <property type="entry name" value="Non-ribosomal peptide synthetase PvdI"/>
    <property type="match status" value="1"/>
</dbReference>
<keyword evidence="3" id="KW-0597">Phosphoprotein</keyword>
<evidence type="ECO:0000259" key="5">
    <source>
        <dbReference type="PROSITE" id="PS50075"/>
    </source>
</evidence>
<dbReference type="InterPro" id="IPR025110">
    <property type="entry name" value="AMP-bd_C"/>
</dbReference>
<dbReference type="PANTHER" id="PTHR45527">
    <property type="entry name" value="NONRIBOSOMAL PEPTIDE SYNTHETASE"/>
    <property type="match status" value="1"/>
</dbReference>
<dbReference type="eggNOG" id="COG3319">
    <property type="taxonomic scope" value="Bacteria"/>
</dbReference>
<dbReference type="FunFam" id="3.30.300.30:FF:000015">
    <property type="entry name" value="Nonribosomal peptide synthase SidD"/>
    <property type="match status" value="1"/>
</dbReference>
<feature type="compositionally biased region" description="Low complexity" evidence="4">
    <location>
        <begin position="1956"/>
        <end position="1970"/>
    </location>
</feature>
<dbReference type="NCBIfam" id="TIGR01733">
    <property type="entry name" value="AA-adenyl-dom"/>
    <property type="match status" value="2"/>
</dbReference>
<dbReference type="PROSITE" id="PS00455">
    <property type="entry name" value="AMP_BINDING"/>
    <property type="match status" value="1"/>
</dbReference>
<dbReference type="STRING" id="1179773.BN6_47680"/>
<dbReference type="PATRIC" id="fig|1179773.3.peg.4776"/>
<dbReference type="Gene3D" id="3.30.300.30">
    <property type="match status" value="2"/>
</dbReference>
<keyword evidence="7" id="KW-1185">Reference proteome</keyword>
<dbReference type="GO" id="GO:0003824">
    <property type="term" value="F:catalytic activity"/>
    <property type="evidence" value="ECO:0007669"/>
    <property type="project" value="InterPro"/>
</dbReference>
<dbReference type="SUPFAM" id="SSF47336">
    <property type="entry name" value="ACP-like"/>
    <property type="match status" value="2"/>
</dbReference>
<feature type="domain" description="Carrier" evidence="5">
    <location>
        <begin position="971"/>
        <end position="1045"/>
    </location>
</feature>
<dbReference type="Pfam" id="PF00668">
    <property type="entry name" value="Condensation"/>
    <property type="match status" value="2"/>
</dbReference>
<dbReference type="Pfam" id="PF00550">
    <property type="entry name" value="PP-binding"/>
    <property type="match status" value="2"/>
</dbReference>
<evidence type="ECO:0000256" key="1">
    <source>
        <dbReference type="ARBA" id="ARBA00001957"/>
    </source>
</evidence>
<dbReference type="InterPro" id="IPR045851">
    <property type="entry name" value="AMP-bd_C_sf"/>
</dbReference>
<dbReference type="GO" id="GO:0043041">
    <property type="term" value="P:amino acid activation for nonribosomal peptide biosynthetic process"/>
    <property type="evidence" value="ECO:0007669"/>
    <property type="project" value="TreeGrafter"/>
</dbReference>
<dbReference type="Pfam" id="PF00501">
    <property type="entry name" value="AMP-binding"/>
    <property type="match status" value="2"/>
</dbReference>
<dbReference type="InterPro" id="IPR010071">
    <property type="entry name" value="AA_adenyl_dom"/>
</dbReference>
<comment type="cofactor">
    <cofactor evidence="1">
        <name>pantetheine 4'-phosphate</name>
        <dbReference type="ChEBI" id="CHEBI:47942"/>
    </cofactor>
</comment>
<evidence type="ECO:0000256" key="2">
    <source>
        <dbReference type="ARBA" id="ARBA00022450"/>
    </source>
</evidence>
<dbReference type="InterPro" id="IPR029058">
    <property type="entry name" value="AB_hydrolase_fold"/>
</dbReference>
<dbReference type="Gene3D" id="3.40.50.1820">
    <property type="entry name" value="alpha/beta hydrolase"/>
    <property type="match status" value="1"/>
</dbReference>
<dbReference type="Gene3D" id="3.30.559.10">
    <property type="entry name" value="Chloramphenicol acetyltransferase-like domain"/>
    <property type="match status" value="2"/>
</dbReference>
<dbReference type="PROSITE" id="PS00012">
    <property type="entry name" value="PHOSPHOPANTETHEINE"/>
    <property type="match status" value="1"/>
</dbReference>
<dbReference type="InterPro" id="IPR009081">
    <property type="entry name" value="PP-bd_ACP"/>
</dbReference>
<accession>K0K668</accession>
<dbReference type="GO" id="GO:0044550">
    <property type="term" value="P:secondary metabolite biosynthetic process"/>
    <property type="evidence" value="ECO:0007669"/>
    <property type="project" value="TreeGrafter"/>
</dbReference>
<dbReference type="eggNOG" id="COG1020">
    <property type="taxonomic scope" value="Bacteria"/>
</dbReference>
<dbReference type="EMBL" id="HE804045">
    <property type="protein sequence ID" value="CCH32043.1"/>
    <property type="molecule type" value="Genomic_DNA"/>
</dbReference>
<dbReference type="Gene3D" id="3.30.559.30">
    <property type="entry name" value="Nonribosomal peptide synthetase, condensation domain"/>
    <property type="match status" value="2"/>
</dbReference>
<dbReference type="Proteomes" id="UP000006281">
    <property type="component" value="Chromosome"/>
</dbReference>
<protein>
    <submittedName>
        <fullName evidence="6">Putative non-ribosomal peptide synthase</fullName>
    </submittedName>
</protein>
<feature type="region of interest" description="Disordered" evidence="4">
    <location>
        <begin position="1943"/>
        <end position="1973"/>
    </location>
</feature>
<keyword evidence="2" id="KW-0596">Phosphopantetheine</keyword>
<dbReference type="GO" id="GO:0008610">
    <property type="term" value="P:lipid biosynthetic process"/>
    <property type="evidence" value="ECO:0007669"/>
    <property type="project" value="UniProtKB-ARBA"/>
</dbReference>
<name>K0K668_SACES</name>
<dbReference type="InterPro" id="IPR001242">
    <property type="entry name" value="Condensation_dom"/>
</dbReference>
<dbReference type="FunFam" id="3.40.50.12780:FF:000012">
    <property type="entry name" value="Non-ribosomal peptide synthetase"/>
    <property type="match status" value="1"/>
</dbReference>
<dbReference type="SUPFAM" id="SSF52777">
    <property type="entry name" value="CoA-dependent acyltransferases"/>
    <property type="match status" value="4"/>
</dbReference>
<dbReference type="InterPro" id="IPR001031">
    <property type="entry name" value="Thioesterase"/>
</dbReference>
<evidence type="ECO:0000313" key="6">
    <source>
        <dbReference type="EMBL" id="CCH32043.1"/>
    </source>
</evidence>
<feature type="domain" description="Carrier" evidence="5">
    <location>
        <begin position="1969"/>
        <end position="2044"/>
    </location>
</feature>
<dbReference type="InterPro" id="IPR036736">
    <property type="entry name" value="ACP-like_sf"/>
</dbReference>
<dbReference type="InterPro" id="IPR020802">
    <property type="entry name" value="TesA-like"/>
</dbReference>